<sequence length="244" mass="25339">MTEVAPVVAPAVAPGAAEQPALILGKFKTVEDLAASYTELQKTLGARAPAADPLNPPAVVGKDGLTIEKAPAPTAGNALQAAYSKATSEAGLVEADYAALAAQGFDKATIDSYVEGRKAVFASTQSSIYSTAGDKAGYQSMVQWAAANLPPAEVEAYNATMKSGNVPSMTLAVQGLVARFRAKVGTEPATLDTSRPAAFSAEAPFTTRSEYYKITGSREYRTDPAVRAKADARLKATMTANPNF</sequence>
<accession>A0A6J5P254</accession>
<evidence type="ECO:0000313" key="1">
    <source>
        <dbReference type="EMBL" id="CAB4165357.1"/>
    </source>
</evidence>
<protein>
    <submittedName>
        <fullName evidence="1">Capsid assembly protein</fullName>
    </submittedName>
</protein>
<organism evidence="1">
    <name type="scientific">uncultured Caudovirales phage</name>
    <dbReference type="NCBI Taxonomy" id="2100421"/>
    <lineage>
        <taxon>Viruses</taxon>
        <taxon>Duplodnaviria</taxon>
        <taxon>Heunggongvirae</taxon>
        <taxon>Uroviricota</taxon>
        <taxon>Caudoviricetes</taxon>
        <taxon>Peduoviridae</taxon>
        <taxon>Maltschvirus</taxon>
        <taxon>Maltschvirus maltsch</taxon>
    </lineage>
</organism>
<dbReference type="Pfam" id="PF05396">
    <property type="entry name" value="Phage_T7_Capsid"/>
    <property type="match status" value="1"/>
</dbReference>
<proteinExistence type="predicted"/>
<dbReference type="EMBL" id="LR796773">
    <property type="protein sequence ID" value="CAB4165357.1"/>
    <property type="molecule type" value="Genomic_DNA"/>
</dbReference>
<dbReference type="GO" id="GO:0019069">
    <property type="term" value="P:viral capsid assembly"/>
    <property type="evidence" value="ECO:0007669"/>
    <property type="project" value="InterPro"/>
</dbReference>
<name>A0A6J5P254_9CAUD</name>
<dbReference type="InterPro" id="IPR008768">
    <property type="entry name" value="Gp9-like"/>
</dbReference>
<reference evidence="1" key="1">
    <citation type="submission" date="2020-04" db="EMBL/GenBank/DDBJ databases">
        <authorList>
            <person name="Chiriac C."/>
            <person name="Salcher M."/>
            <person name="Ghai R."/>
            <person name="Kavagutti S V."/>
        </authorList>
    </citation>
    <scope>NUCLEOTIDE SEQUENCE</scope>
</reference>
<gene>
    <name evidence="1" type="ORF">UFOVP823_34</name>
</gene>